<dbReference type="Pfam" id="PF00753">
    <property type="entry name" value="Lactamase_B"/>
    <property type="match status" value="1"/>
</dbReference>
<dbReference type="GO" id="GO:0016787">
    <property type="term" value="F:hydrolase activity"/>
    <property type="evidence" value="ECO:0007669"/>
    <property type="project" value="UniProtKB-KW"/>
</dbReference>
<keyword evidence="3" id="KW-0479">Metal-binding</keyword>
<dbReference type="Gene3D" id="1.10.10.10">
    <property type="entry name" value="Winged helix-like DNA-binding domain superfamily/Winged helix DNA-binding domain"/>
    <property type="match status" value="1"/>
</dbReference>
<organism evidence="7 8">
    <name type="scientific">Fusarium austroafricanum</name>
    <dbReference type="NCBI Taxonomy" id="2364996"/>
    <lineage>
        <taxon>Eukaryota</taxon>
        <taxon>Fungi</taxon>
        <taxon>Dikarya</taxon>
        <taxon>Ascomycota</taxon>
        <taxon>Pezizomycotina</taxon>
        <taxon>Sordariomycetes</taxon>
        <taxon>Hypocreomycetidae</taxon>
        <taxon>Hypocreales</taxon>
        <taxon>Nectriaceae</taxon>
        <taxon>Fusarium</taxon>
        <taxon>Fusarium concolor species complex</taxon>
    </lineage>
</organism>
<dbReference type="FunFam" id="3.60.15.10:FF:000041">
    <property type="entry name" value="Metallo-beta-lactamase domain protein"/>
    <property type="match status" value="1"/>
</dbReference>
<sequence length="289" mass="31811">MASQLIALPAVERLSPTCIRILGGNPGKFTLQGTNTYLLGTGRRRLLIDTGEGRSAWVSSIRETLQQENATIDTALITHWHHDHTGGIKDLLGISPHARIYKHTPGEGQHEIKHGERFEVDGATLTAAYTPGHTKDHVVFILQEEDAMFTADNVLGQGTAVFEDLITYLRSLGEMEHLFRGRAYPGHGPVIENGPAKIAEYIAHRRQREEQVIQTLRTGPDGVETQDPALWSAWTATELVEVIYKDVPKNLHPAARGGILQILGKLEGEGCVAHDGDKWKMLAEGRSSL</sequence>
<evidence type="ECO:0000313" key="8">
    <source>
        <dbReference type="Proteomes" id="UP000605986"/>
    </source>
</evidence>
<dbReference type="Gene3D" id="3.60.15.10">
    <property type="entry name" value="Ribonuclease Z/Hydroxyacylglutathione hydrolase-like"/>
    <property type="match status" value="1"/>
</dbReference>
<gene>
    <name evidence="7" type="ORF">F53441_3638</name>
</gene>
<dbReference type="InterPro" id="IPR047921">
    <property type="entry name" value="LACTB2-like_MBL-fold"/>
</dbReference>
<feature type="domain" description="Metallo-beta-lactamase" evidence="6">
    <location>
        <begin position="33"/>
        <end position="187"/>
    </location>
</feature>
<keyword evidence="5" id="KW-0862">Zinc</keyword>
<dbReference type="GO" id="GO:0046872">
    <property type="term" value="F:metal ion binding"/>
    <property type="evidence" value="ECO:0007669"/>
    <property type="project" value="UniProtKB-KW"/>
</dbReference>
<evidence type="ECO:0000259" key="6">
    <source>
        <dbReference type="SMART" id="SM00849"/>
    </source>
</evidence>
<dbReference type="PANTHER" id="PTHR23131">
    <property type="entry name" value="ENDORIBONUCLEASE LACTB2"/>
    <property type="match status" value="1"/>
</dbReference>
<protein>
    <submittedName>
        <fullName evidence="7">Putative metallo-beta-lactamase domain protein</fullName>
    </submittedName>
</protein>
<dbReference type="InterPro" id="IPR041516">
    <property type="entry name" value="LACTB2_WH"/>
</dbReference>
<dbReference type="SMART" id="SM00849">
    <property type="entry name" value="Lactamase_B"/>
    <property type="match status" value="1"/>
</dbReference>
<evidence type="ECO:0000313" key="7">
    <source>
        <dbReference type="EMBL" id="KAF4453745.1"/>
    </source>
</evidence>
<reference evidence="7" key="1">
    <citation type="submission" date="2020-01" db="EMBL/GenBank/DDBJ databases">
        <title>Identification and distribution of gene clusters putatively required for synthesis of sphingolipid metabolism inhibitors in phylogenetically diverse species of the filamentous fungus Fusarium.</title>
        <authorList>
            <person name="Kim H.-S."/>
            <person name="Busman M."/>
            <person name="Brown D.W."/>
            <person name="Divon H."/>
            <person name="Uhlig S."/>
            <person name="Proctor R.H."/>
        </authorList>
    </citation>
    <scope>NUCLEOTIDE SEQUENCE</scope>
    <source>
        <strain evidence="7">NRRL 53441</strain>
    </source>
</reference>
<evidence type="ECO:0000256" key="1">
    <source>
        <dbReference type="ARBA" id="ARBA00001947"/>
    </source>
</evidence>
<comment type="caution">
    <text evidence="7">The sequence shown here is derived from an EMBL/GenBank/DDBJ whole genome shotgun (WGS) entry which is preliminary data.</text>
</comment>
<dbReference type="Proteomes" id="UP000605986">
    <property type="component" value="Unassembled WGS sequence"/>
</dbReference>
<evidence type="ECO:0000256" key="3">
    <source>
        <dbReference type="ARBA" id="ARBA00022723"/>
    </source>
</evidence>
<dbReference type="InterPro" id="IPR036866">
    <property type="entry name" value="RibonucZ/Hydroxyglut_hydro"/>
</dbReference>
<dbReference type="InterPro" id="IPR036388">
    <property type="entry name" value="WH-like_DNA-bd_sf"/>
</dbReference>
<accession>A0A8H4KM15</accession>
<evidence type="ECO:0000256" key="2">
    <source>
        <dbReference type="ARBA" id="ARBA00006759"/>
    </source>
</evidence>
<comment type="similarity">
    <text evidence="2">Belongs to the metallo-beta-lactamase superfamily. Glyoxalase II family.</text>
</comment>
<dbReference type="GO" id="GO:0044550">
    <property type="term" value="P:secondary metabolite biosynthetic process"/>
    <property type="evidence" value="ECO:0007669"/>
    <property type="project" value="TreeGrafter"/>
</dbReference>
<keyword evidence="4" id="KW-0378">Hydrolase</keyword>
<dbReference type="Pfam" id="PF17778">
    <property type="entry name" value="WHD_BLACT"/>
    <property type="match status" value="1"/>
</dbReference>
<keyword evidence="8" id="KW-1185">Reference proteome</keyword>
<dbReference type="InterPro" id="IPR001279">
    <property type="entry name" value="Metallo-B-lactamas"/>
</dbReference>
<name>A0A8H4KM15_9HYPO</name>
<proteinExistence type="inferred from homology"/>
<dbReference type="OrthoDB" id="17458at2759"/>
<dbReference type="AlphaFoldDB" id="A0A8H4KM15"/>
<dbReference type="CDD" id="cd07722">
    <property type="entry name" value="LACTB2-like_MBL-fold"/>
    <property type="match status" value="1"/>
</dbReference>
<comment type="cofactor">
    <cofactor evidence="1">
        <name>Zn(2+)</name>
        <dbReference type="ChEBI" id="CHEBI:29105"/>
    </cofactor>
</comment>
<evidence type="ECO:0000256" key="4">
    <source>
        <dbReference type="ARBA" id="ARBA00022801"/>
    </source>
</evidence>
<dbReference type="EMBL" id="JAADJG010000143">
    <property type="protein sequence ID" value="KAF4453745.1"/>
    <property type="molecule type" value="Genomic_DNA"/>
</dbReference>
<dbReference type="PANTHER" id="PTHR23131:SF0">
    <property type="entry name" value="ENDORIBONUCLEASE LACTB2"/>
    <property type="match status" value="1"/>
</dbReference>
<dbReference type="SUPFAM" id="SSF56281">
    <property type="entry name" value="Metallo-hydrolase/oxidoreductase"/>
    <property type="match status" value="1"/>
</dbReference>
<dbReference type="InterPro" id="IPR050662">
    <property type="entry name" value="Sec-metab_biosynth-thioest"/>
</dbReference>
<evidence type="ECO:0000256" key="5">
    <source>
        <dbReference type="ARBA" id="ARBA00022833"/>
    </source>
</evidence>